<dbReference type="EC" id="3.1.3.75" evidence="9"/>
<keyword evidence="15" id="KW-1185">Reference proteome</keyword>
<feature type="active site" description="Nucleophile" evidence="12">
    <location>
        <position position="12"/>
    </location>
</feature>
<dbReference type="Gene3D" id="3.40.50.1000">
    <property type="entry name" value="HAD superfamily/HAD-like"/>
    <property type="match status" value="1"/>
</dbReference>
<dbReference type="InterPro" id="IPR016965">
    <property type="entry name" value="Pase_PHOSPHO-typ"/>
</dbReference>
<evidence type="ECO:0000256" key="3">
    <source>
        <dbReference type="ARBA" id="ARBA00022723"/>
    </source>
</evidence>
<evidence type="ECO:0000256" key="5">
    <source>
        <dbReference type="ARBA" id="ARBA00022842"/>
    </source>
</evidence>
<evidence type="ECO:0000256" key="7">
    <source>
        <dbReference type="ARBA" id="ARBA00052425"/>
    </source>
</evidence>
<comment type="similarity">
    <text evidence="2">Belongs to the HAD-like hydrolase superfamily. PHOSPHO family.</text>
</comment>
<feature type="binding site" evidence="14">
    <location>
        <position position="183"/>
    </location>
    <ligand>
        <name>Mg(2+)</name>
        <dbReference type="ChEBI" id="CHEBI:18420"/>
    </ligand>
</feature>
<evidence type="ECO:0000256" key="14">
    <source>
        <dbReference type="PIRSR" id="PIRSR031051-3"/>
    </source>
</evidence>
<dbReference type="GO" id="GO:0016791">
    <property type="term" value="F:phosphatase activity"/>
    <property type="evidence" value="ECO:0000318"/>
    <property type="project" value="GO_Central"/>
</dbReference>
<dbReference type="NCBIfam" id="TIGR01489">
    <property type="entry name" value="DKMTPPase-SF"/>
    <property type="match status" value="1"/>
</dbReference>
<dbReference type="GO" id="GO:0030500">
    <property type="term" value="P:regulation of bone mineralization"/>
    <property type="evidence" value="ECO:0007669"/>
    <property type="project" value="UniProtKB-KW"/>
</dbReference>
<dbReference type="AGR" id="Xenbase:XB-GENE-17341121"/>
<keyword evidence="5 14" id="KW-0460">Magnesium</keyword>
<dbReference type="InterPro" id="IPR023214">
    <property type="entry name" value="HAD_sf"/>
</dbReference>
<comment type="subcellular location">
    <subcellularLocation>
        <location evidence="6">Extracellular vesicle</location>
    </subcellularLocation>
</comment>
<evidence type="ECO:0000256" key="6">
    <source>
        <dbReference type="ARBA" id="ARBA00034305"/>
    </source>
</evidence>
<dbReference type="Xenbase" id="XB-GENE-17341121">
    <property type="gene designation" value="phospho1.L"/>
</dbReference>
<evidence type="ECO:0000313" key="18">
    <source>
        <dbReference type="Xenbase" id="XB-GENE-17341121"/>
    </source>
</evidence>
<dbReference type="Pfam" id="PF06888">
    <property type="entry name" value="Put_Phosphatase"/>
    <property type="match status" value="1"/>
</dbReference>
<dbReference type="SUPFAM" id="SSF56784">
    <property type="entry name" value="HAD-like"/>
    <property type="match status" value="1"/>
</dbReference>
<dbReference type="GeneID" id="108700823"/>
<gene>
    <name evidence="16 17 18" type="primary">phospho1.L</name>
</gene>
<keyword evidence="4" id="KW-0378">Hydrolase</keyword>
<dbReference type="OrthoDB" id="10267182at2759"/>
<sequence length="245" mass="28017">MASSLKYLLIFDFDETIVNENSDDCVVQAAPNQELPDWLASTIQDGFYYQYMQKMLKYLGDKGVKLAELRSVYEQIPLSPGMPNLFRFLMNKQDRFEIVLISDANVFGIESSLKAHGFHSLFRKIISNHTKVEKNGYLSLEPYHAHTCPNCPASMCKRKIVTEYLAERSKDGVTFEKVMYVGDGANDFCPSVLLTATDVAFSRKNYPMHQLIQKEQQKGTFQAKVVPWDSADLVRDYLQELLNKS</sequence>
<evidence type="ECO:0000256" key="9">
    <source>
        <dbReference type="ARBA" id="ARBA00066600"/>
    </source>
</evidence>
<evidence type="ECO:0000256" key="10">
    <source>
        <dbReference type="ARBA" id="ARBA00069780"/>
    </source>
</evidence>
<feature type="binding site" evidence="13">
    <location>
        <position position="103"/>
    </location>
    <ligand>
        <name>substrate</name>
    </ligand>
</feature>
<feature type="binding site" evidence="13">
    <location>
        <position position="23"/>
    </location>
    <ligand>
        <name>substrate</name>
    </ligand>
</feature>
<feature type="binding site" evidence="14">
    <location>
        <position position="12"/>
    </location>
    <ligand>
        <name>Mg(2+)</name>
        <dbReference type="ChEBI" id="CHEBI:18420"/>
    </ligand>
</feature>
<dbReference type="OMA" id="FHTHSCV"/>
<dbReference type="PaxDb" id="8355-A0A1L8ES61"/>
<dbReference type="GO" id="GO:0035630">
    <property type="term" value="P:bone mineralization involved in bone maturation"/>
    <property type="evidence" value="ECO:0000318"/>
    <property type="project" value="GO_Central"/>
</dbReference>
<evidence type="ECO:0000256" key="4">
    <source>
        <dbReference type="ARBA" id="ARBA00022801"/>
    </source>
</evidence>
<dbReference type="RefSeq" id="XP_018090289.1">
    <property type="nucleotide sequence ID" value="XM_018234800.2"/>
</dbReference>
<keyword evidence="11" id="KW-0495">Mineral balance</keyword>
<dbReference type="PIRSF" id="PIRSF031051">
    <property type="entry name" value="PyrdxlP_Pase_PHOSPHO2"/>
    <property type="match status" value="1"/>
</dbReference>
<dbReference type="RefSeq" id="XP_041432820.1">
    <property type="nucleotide sequence ID" value="XM_041576886.1"/>
</dbReference>
<dbReference type="InterPro" id="IPR036412">
    <property type="entry name" value="HAD-like_sf"/>
</dbReference>
<evidence type="ECO:0000256" key="8">
    <source>
        <dbReference type="ARBA" id="ARBA00052541"/>
    </source>
</evidence>
<dbReference type="KEGG" id="xla:108700823"/>
<accession>A0A1L8ES61</accession>
<comment type="cofactor">
    <cofactor evidence="1 14">
        <name>Mg(2+)</name>
        <dbReference type="ChEBI" id="CHEBI:18420"/>
    </cofactor>
</comment>
<proteinExistence type="inferred from homology"/>
<evidence type="ECO:0000256" key="1">
    <source>
        <dbReference type="ARBA" id="ARBA00001946"/>
    </source>
</evidence>
<dbReference type="Bgee" id="108700823">
    <property type="expression patterns" value="Expressed in camera-type eye and 10 other cell types or tissues"/>
</dbReference>
<comment type="catalytic activity">
    <reaction evidence="7">
        <text>phosphocholine + H2O = choline + phosphate</text>
        <dbReference type="Rhea" id="RHEA:10492"/>
        <dbReference type="ChEBI" id="CHEBI:15354"/>
        <dbReference type="ChEBI" id="CHEBI:15377"/>
        <dbReference type="ChEBI" id="CHEBI:43474"/>
        <dbReference type="ChEBI" id="CHEBI:295975"/>
        <dbReference type="EC" id="3.1.3.75"/>
    </reaction>
</comment>
<dbReference type="Proteomes" id="UP000186698">
    <property type="component" value="Chromosome 9_10L"/>
</dbReference>
<keyword evidence="3 14" id="KW-0479">Metal-binding</keyword>
<dbReference type="PANTHER" id="PTHR20889">
    <property type="entry name" value="PHOSPHATASE, ORPHAN 1, 2"/>
    <property type="match status" value="1"/>
</dbReference>
<dbReference type="STRING" id="8355.A0A1L8ES61"/>
<dbReference type="PANTHER" id="PTHR20889:SF2">
    <property type="entry name" value="PHOSPHOETHANOLAMINE_PHOSPHOCHOLINE PHOSPHATASE"/>
    <property type="match status" value="1"/>
</dbReference>
<dbReference type="FunFam" id="3.40.50.1000:FF:000097">
    <property type="entry name" value="phosphoethanolamine/phosphocholine phosphatase isoform X2"/>
    <property type="match status" value="1"/>
</dbReference>
<evidence type="ECO:0000256" key="12">
    <source>
        <dbReference type="PIRSR" id="PIRSR031051-1"/>
    </source>
</evidence>
<evidence type="ECO:0000256" key="13">
    <source>
        <dbReference type="PIRSR" id="PIRSR031051-2"/>
    </source>
</evidence>
<evidence type="ECO:0000313" key="15">
    <source>
        <dbReference type="Proteomes" id="UP000186698"/>
    </source>
</evidence>
<dbReference type="CTD" id="108700823"/>
<organism evidence="15 17">
    <name type="scientific">Xenopus laevis</name>
    <name type="common">African clawed frog</name>
    <dbReference type="NCBI Taxonomy" id="8355"/>
    <lineage>
        <taxon>Eukaryota</taxon>
        <taxon>Metazoa</taxon>
        <taxon>Chordata</taxon>
        <taxon>Craniata</taxon>
        <taxon>Vertebrata</taxon>
        <taxon>Euteleostomi</taxon>
        <taxon>Amphibia</taxon>
        <taxon>Batrachia</taxon>
        <taxon>Anura</taxon>
        <taxon>Pipoidea</taxon>
        <taxon>Pipidae</taxon>
        <taxon>Xenopodinae</taxon>
        <taxon>Xenopus</taxon>
        <taxon>Xenopus</taxon>
    </lineage>
</organism>
<dbReference type="GO" id="GO:0046872">
    <property type="term" value="F:metal ion binding"/>
    <property type="evidence" value="ECO:0007669"/>
    <property type="project" value="UniProtKB-KW"/>
</dbReference>
<reference evidence="16 17" key="1">
    <citation type="submission" date="2025-04" db="UniProtKB">
        <authorList>
            <consortium name="RefSeq"/>
        </authorList>
    </citation>
    <scope>IDENTIFICATION</scope>
    <source>
        <strain evidence="16 17">J_2021</strain>
        <tissue evidence="16 17">Erythrocytes</tissue>
    </source>
</reference>
<evidence type="ECO:0000256" key="11">
    <source>
        <dbReference type="ARBA" id="ARBA00084103"/>
    </source>
</evidence>
<evidence type="ECO:0000313" key="16">
    <source>
        <dbReference type="RefSeq" id="XP_018090289.1"/>
    </source>
</evidence>
<feature type="active site" description="Proton donor" evidence="12">
    <location>
        <position position="14"/>
    </location>
</feature>
<comment type="catalytic activity">
    <reaction evidence="8">
        <text>phosphoethanolamine + H2O = ethanolamine + phosphate</text>
        <dbReference type="Rhea" id="RHEA:16089"/>
        <dbReference type="ChEBI" id="CHEBI:15377"/>
        <dbReference type="ChEBI" id="CHEBI:43474"/>
        <dbReference type="ChEBI" id="CHEBI:57603"/>
        <dbReference type="ChEBI" id="CHEBI:58190"/>
        <dbReference type="EC" id="3.1.3.75"/>
    </reaction>
</comment>
<evidence type="ECO:0000256" key="2">
    <source>
        <dbReference type="ARBA" id="ARBA00008541"/>
    </source>
</evidence>
<evidence type="ECO:0000313" key="17">
    <source>
        <dbReference type="RefSeq" id="XP_041432820.1"/>
    </source>
</evidence>
<name>A0A1L8ES61_XENLA</name>
<dbReference type="GO" id="GO:1903561">
    <property type="term" value="C:extracellular vesicle"/>
    <property type="evidence" value="ECO:0007669"/>
    <property type="project" value="UniProtKB-SubCell"/>
</dbReference>
<dbReference type="InterPro" id="IPR006384">
    <property type="entry name" value="HAD_hydro_PyrdxlP_Pase-like"/>
</dbReference>
<dbReference type="NCBIfam" id="TIGR01488">
    <property type="entry name" value="HAD-SF-IB"/>
    <property type="match status" value="1"/>
</dbReference>
<feature type="binding site" evidence="14">
    <location>
        <position position="14"/>
    </location>
    <ligand>
        <name>Mg(2+)</name>
        <dbReference type="ChEBI" id="CHEBI:18420"/>
    </ligand>
</feature>
<protein>
    <recommendedName>
        <fullName evidence="10">Phosphoethanolamine/phosphocholine phosphatase</fullName>
        <ecNumber evidence="9">3.1.3.75</ecNumber>
    </recommendedName>
</protein>
<dbReference type="AlphaFoldDB" id="A0A1L8ES61"/>